<evidence type="ECO:0000313" key="2">
    <source>
        <dbReference type="Proteomes" id="UP000029644"/>
    </source>
</evidence>
<name>A0A090WB42_9FLAO</name>
<organism evidence="1 2">
    <name type="scientific">Algibacter lectus</name>
    <dbReference type="NCBI Taxonomy" id="221126"/>
    <lineage>
        <taxon>Bacteria</taxon>
        <taxon>Pseudomonadati</taxon>
        <taxon>Bacteroidota</taxon>
        <taxon>Flavobacteriia</taxon>
        <taxon>Flavobacteriales</taxon>
        <taxon>Flavobacteriaceae</taxon>
        <taxon>Algibacter</taxon>
    </lineage>
</organism>
<dbReference type="AlphaFoldDB" id="A0A090WB42"/>
<reference evidence="1 2" key="1">
    <citation type="journal article" date="2014" name="Genome Announc.">
        <title>Draft Genome Sequences of Marine Flavobacterium Algibacter lectus Strains SS8 and NR4.</title>
        <authorList>
            <person name="Takatani N."/>
            <person name="Nakanishi M."/>
            <person name="Meirelles P."/>
            <person name="Mino S."/>
            <person name="Suda W."/>
            <person name="Oshima K."/>
            <person name="Hattori M."/>
            <person name="Ohkuma M."/>
            <person name="Hosokawa M."/>
            <person name="Miyashita K."/>
            <person name="Thompson F.L."/>
            <person name="Niwa A."/>
            <person name="Sawabe T."/>
            <person name="Sawabe T."/>
        </authorList>
    </citation>
    <scope>NUCLEOTIDE SEQUENCE [LARGE SCALE GENOMIC DNA]</scope>
    <source>
        <strain evidence="1 2">JCM 19300</strain>
    </source>
</reference>
<proteinExistence type="predicted"/>
<gene>
    <name evidence="1" type="ORF">JCM19300_110</name>
</gene>
<evidence type="ECO:0000313" key="1">
    <source>
        <dbReference type="EMBL" id="GAL64752.1"/>
    </source>
</evidence>
<accession>A0A090WB42</accession>
<keyword evidence="1" id="KW-0326">Glycosidase</keyword>
<dbReference type="EC" id="3.2.1.22" evidence="1"/>
<dbReference type="EMBL" id="BBNQ01000022">
    <property type="protein sequence ID" value="GAL64752.1"/>
    <property type="molecule type" value="Genomic_DNA"/>
</dbReference>
<comment type="caution">
    <text evidence="1">The sequence shown here is derived from an EMBL/GenBank/DDBJ whole genome shotgun (WGS) entry which is preliminary data.</text>
</comment>
<dbReference type="RefSeq" id="WP_238568560.1">
    <property type="nucleotide sequence ID" value="NZ_BBNQ01000022.1"/>
</dbReference>
<sequence length="194" mass="21895">MMVYKSFYGIDMADALIQTMREGFSGSLVWNMDDAMYNSQDNGDYQTSKLKRWGFWNILGEELTSDVSDENIRPYFYPVSLLTRYFPAGSEIYNVELPDKKGVRAVVGMHNGKYTIAIVNSHYSTYDIVLKSDLVSSLTANKYRYKSNVDGSFVGAVDSDGFATPLESNVTLDFTKGLEMTLEGESFVLFTNME</sequence>
<protein>
    <submittedName>
        <fullName evidence="1">Alpha-galactosidase</fullName>
        <ecNumber evidence="1">3.2.1.22</ecNumber>
    </submittedName>
</protein>
<keyword evidence="1" id="KW-0378">Hydrolase</keyword>
<dbReference type="Proteomes" id="UP000029644">
    <property type="component" value="Unassembled WGS sequence"/>
</dbReference>
<dbReference type="GO" id="GO:0004557">
    <property type="term" value="F:alpha-galactosidase activity"/>
    <property type="evidence" value="ECO:0007669"/>
    <property type="project" value="UniProtKB-EC"/>
</dbReference>